<proteinExistence type="predicted"/>
<dbReference type="InterPro" id="IPR054410">
    <property type="entry name" value="ORF239-like"/>
</dbReference>
<dbReference type="Gene3D" id="1.25.40.670">
    <property type="match status" value="1"/>
</dbReference>
<keyword evidence="2" id="KW-1185">Reference proteome</keyword>
<organism evidence="1 2">
    <name type="scientific">Pyrobaculum spherical virus 2</name>
    <dbReference type="NCBI Taxonomy" id="2730632"/>
    <lineage>
        <taxon>Viruses</taxon>
        <taxon>Viruses incertae sedis</taxon>
        <taxon>Globuloviridae</taxon>
        <taxon>Alphaglobulovirus</taxon>
        <taxon>Alphaglobulovirus pozzuoliense</taxon>
    </lineage>
</organism>
<dbReference type="EMBL" id="MN876845">
    <property type="protein sequence ID" value="QJF12439.1"/>
    <property type="molecule type" value="Genomic_DNA"/>
</dbReference>
<name>A0A6M3VZD2_9VIRU</name>
<evidence type="ECO:0000313" key="1">
    <source>
        <dbReference type="EMBL" id="QJF12439.1"/>
    </source>
</evidence>
<sequence length="239" mass="27419">MPMSEREIAETTTEIPELEADIKLDVEPEIYEAEEAEEASPPEKVYGEAWEKGFRRSDVTLTKDWLRGWLRGASVLKAIALEAWLTGYFRAKGIDNAEEMAKAITAATFSEIPNVQAQYIESRNVSISREAITALYQEANRRQLVPYLSLIWDAVRRDSKWYISLTPGELSRMLDIITEVKERNQPPSQAAQWIIKEFSYRSPRSLYFNAYYVGRVTGDPYVQEVARELSRVGRRARAS</sequence>
<dbReference type="Pfam" id="PF22056">
    <property type="entry name" value="ORF239-like"/>
    <property type="match status" value="1"/>
</dbReference>
<accession>A0A6M3VZD2</accession>
<protein>
    <submittedName>
        <fullName evidence="1">Uncharacterized protein</fullName>
    </submittedName>
</protein>
<dbReference type="Proteomes" id="UP000501879">
    <property type="component" value="Segment"/>
</dbReference>
<gene>
    <name evidence="1" type="ORF">PSV2_gp27</name>
</gene>
<evidence type="ECO:0000313" key="2">
    <source>
        <dbReference type="Proteomes" id="UP000501879"/>
    </source>
</evidence>
<reference evidence="1 2" key="1">
    <citation type="journal article" date="2020" name="ISME J.">
        <title>New virus isolates from Italian hydrothermal environments underscore the biogeographic pattern in archaeal virus communities.</title>
        <authorList>
            <person name="Baquero D.P."/>
            <person name="Contursi P."/>
            <person name="Piochi M."/>
            <person name="Bartolucci S."/>
            <person name="Liu Y."/>
            <person name="Cvirkaite-Krupovic V."/>
            <person name="Prangishvili D."/>
            <person name="Krupovic M."/>
        </authorList>
    </citation>
    <scope>NUCLEOTIDE SEQUENCE [LARGE SCALE GENOMIC DNA]</scope>
    <source>
        <strain evidence="1">10</strain>
    </source>
</reference>